<keyword evidence="4" id="KW-1185">Reference proteome</keyword>
<dbReference type="RefSeq" id="WP_173669753.1">
    <property type="nucleotide sequence ID" value="NZ_JAURUE010000001.1"/>
</dbReference>
<evidence type="ECO:0000313" key="4">
    <source>
        <dbReference type="Proteomes" id="UP001234880"/>
    </source>
</evidence>
<accession>A0ABT9KPA7</accession>
<reference evidence="3 4" key="1">
    <citation type="submission" date="2023-07" db="EMBL/GenBank/DDBJ databases">
        <title>Sequencing the genomes of 1000 actinobacteria strains.</title>
        <authorList>
            <person name="Klenk H.-P."/>
        </authorList>
    </citation>
    <scope>NUCLEOTIDE SEQUENCE [LARGE SCALE GENOMIC DNA]</scope>
    <source>
        <strain evidence="3 4">DSM 41600</strain>
    </source>
</reference>
<feature type="compositionally biased region" description="Polar residues" evidence="1">
    <location>
        <begin position="72"/>
        <end position="83"/>
    </location>
</feature>
<sequence>MSSSNTVRTVRTVRRRTLRVAAAALIAAAGLSLTACSGSDDTSAKSAATAKSSSAGSSAGAQGSDATIDTKAGTSNKAASPSRTEPLADGSTAEIYQLGDQHYRLKIVNDGDVLATLEANGHDAGLDANDMFVVITAGGEVRSWMGGGHQGPGTFALAGGWKAKVTKVGELRYRAQIIGHDGVAATMKTNGHDAGLDANGVAIVLSAGGVISAHE</sequence>
<feature type="region of interest" description="Disordered" evidence="1">
    <location>
        <begin position="35"/>
        <end position="90"/>
    </location>
</feature>
<evidence type="ECO:0000256" key="1">
    <source>
        <dbReference type="SAM" id="MobiDB-lite"/>
    </source>
</evidence>
<evidence type="ECO:0000256" key="2">
    <source>
        <dbReference type="SAM" id="SignalP"/>
    </source>
</evidence>
<feature type="signal peptide" evidence="2">
    <location>
        <begin position="1"/>
        <end position="37"/>
    </location>
</feature>
<comment type="caution">
    <text evidence="3">The sequence shown here is derived from an EMBL/GenBank/DDBJ whole genome shotgun (WGS) entry which is preliminary data.</text>
</comment>
<gene>
    <name evidence="3" type="ORF">JOF35_002551</name>
</gene>
<feature type="compositionally biased region" description="Low complexity" evidence="1">
    <location>
        <begin position="35"/>
        <end position="67"/>
    </location>
</feature>
<protein>
    <recommendedName>
        <fullName evidence="5">Lipoprotein</fullName>
    </recommendedName>
</protein>
<keyword evidence="2" id="KW-0732">Signal</keyword>
<evidence type="ECO:0008006" key="5">
    <source>
        <dbReference type="Google" id="ProtNLM"/>
    </source>
</evidence>
<proteinExistence type="predicted"/>
<name>A0ABT9KPA7_9ACTN</name>
<feature type="chain" id="PRO_5046942617" description="Lipoprotein" evidence="2">
    <location>
        <begin position="38"/>
        <end position="215"/>
    </location>
</feature>
<dbReference type="Proteomes" id="UP001234880">
    <property type="component" value="Unassembled WGS sequence"/>
</dbReference>
<evidence type="ECO:0000313" key="3">
    <source>
        <dbReference type="EMBL" id="MDP9610274.1"/>
    </source>
</evidence>
<dbReference type="EMBL" id="JAURUE010000001">
    <property type="protein sequence ID" value="MDP9610274.1"/>
    <property type="molecule type" value="Genomic_DNA"/>
</dbReference>
<organism evidence="3 4">
    <name type="scientific">Streptomyces demainii</name>
    <dbReference type="NCBI Taxonomy" id="588122"/>
    <lineage>
        <taxon>Bacteria</taxon>
        <taxon>Bacillati</taxon>
        <taxon>Actinomycetota</taxon>
        <taxon>Actinomycetes</taxon>
        <taxon>Kitasatosporales</taxon>
        <taxon>Streptomycetaceae</taxon>
        <taxon>Streptomyces</taxon>
    </lineage>
</organism>